<comment type="caution">
    <text evidence="1">The sequence shown here is derived from an EMBL/GenBank/DDBJ whole genome shotgun (WGS) entry which is preliminary data.</text>
</comment>
<evidence type="ECO:0000313" key="2">
    <source>
        <dbReference type="Proteomes" id="UP000192596"/>
    </source>
</evidence>
<dbReference type="Proteomes" id="UP000192596">
    <property type="component" value="Unassembled WGS sequence"/>
</dbReference>
<accession>A0A1V8TKP3</accession>
<dbReference type="AlphaFoldDB" id="A0A1V8TKP3"/>
<name>A0A1V8TKP3_9PEZI</name>
<proteinExistence type="predicted"/>
<organism evidence="1 2">
    <name type="scientific">Cryoendolithus antarcticus</name>
    <dbReference type="NCBI Taxonomy" id="1507870"/>
    <lineage>
        <taxon>Eukaryota</taxon>
        <taxon>Fungi</taxon>
        <taxon>Dikarya</taxon>
        <taxon>Ascomycota</taxon>
        <taxon>Pezizomycotina</taxon>
        <taxon>Dothideomycetes</taxon>
        <taxon>Dothideomycetidae</taxon>
        <taxon>Cladosporiales</taxon>
        <taxon>Cladosporiaceae</taxon>
        <taxon>Cryoendolithus</taxon>
    </lineage>
</organism>
<evidence type="ECO:0000313" key="1">
    <source>
        <dbReference type="EMBL" id="OQO11808.1"/>
    </source>
</evidence>
<protein>
    <submittedName>
        <fullName evidence="1">Uncharacterized protein</fullName>
    </submittedName>
</protein>
<sequence>MGSAASLVCKPGLQNNCFRLCDLIPELRDHVYDFYLACDAEGSMIDLRELKHKQPSLNLALSCRQIFKEVLPRWRAANESFWRMHEFFVHSSMTPKAALLGYRTGPIQKTMMGNFQPGLDQFGNLTPLGYLINSLQRVYIEKSPQDYQAAILVYEAIDRRETRDTEEWMPDPEYDFVHVLNHANRRWARRPQTIAVFSNKTMLRGLTEYLLYEGLEQYRTCFASSSRYRTEEIDHSEQGDITLLKGSRG</sequence>
<reference evidence="2" key="1">
    <citation type="submission" date="2017-03" db="EMBL/GenBank/DDBJ databases">
        <title>Genomes of endolithic fungi from Antarctica.</title>
        <authorList>
            <person name="Coleine C."/>
            <person name="Masonjones S."/>
            <person name="Stajich J.E."/>
        </authorList>
    </citation>
    <scope>NUCLEOTIDE SEQUENCE [LARGE SCALE GENOMIC DNA]</scope>
    <source>
        <strain evidence="2">CCFEE 5527</strain>
    </source>
</reference>
<gene>
    <name evidence="1" type="ORF">B0A48_03535</name>
</gene>
<dbReference type="EMBL" id="NAJO01000006">
    <property type="protein sequence ID" value="OQO11808.1"/>
    <property type="molecule type" value="Genomic_DNA"/>
</dbReference>
<keyword evidence="2" id="KW-1185">Reference proteome</keyword>
<dbReference type="OrthoDB" id="62952at2759"/>
<dbReference type="InParanoid" id="A0A1V8TKP3"/>